<dbReference type="InterPro" id="IPR017871">
    <property type="entry name" value="ABC_transporter-like_CS"/>
</dbReference>
<accession>A0A939IUK7</accession>
<evidence type="ECO:0000256" key="5">
    <source>
        <dbReference type="ARBA" id="ARBA00022741"/>
    </source>
</evidence>
<dbReference type="Proteomes" id="UP000664385">
    <property type="component" value="Unassembled WGS sequence"/>
</dbReference>
<evidence type="ECO:0000313" key="9">
    <source>
        <dbReference type="EMBL" id="MBN8205134.1"/>
    </source>
</evidence>
<keyword evidence="6 9" id="KW-0067">ATP-binding</keyword>
<dbReference type="GO" id="GO:0005524">
    <property type="term" value="F:ATP binding"/>
    <property type="evidence" value="ECO:0007669"/>
    <property type="project" value="UniProtKB-KW"/>
</dbReference>
<dbReference type="PROSITE" id="PS50893">
    <property type="entry name" value="ABC_TRANSPORTER_2"/>
    <property type="match status" value="1"/>
</dbReference>
<dbReference type="Pfam" id="PF08352">
    <property type="entry name" value="oligo_HPY"/>
    <property type="match status" value="1"/>
</dbReference>
<name>A0A939IUK7_9MICO</name>
<dbReference type="InterPro" id="IPR050388">
    <property type="entry name" value="ABC_Ni/Peptide_Import"/>
</dbReference>
<comment type="caution">
    <text evidence="9">The sequence shown here is derived from an EMBL/GenBank/DDBJ whole genome shotgun (WGS) entry which is preliminary data.</text>
</comment>
<evidence type="ECO:0000256" key="1">
    <source>
        <dbReference type="ARBA" id="ARBA00004202"/>
    </source>
</evidence>
<evidence type="ECO:0000259" key="8">
    <source>
        <dbReference type="PROSITE" id="PS50893"/>
    </source>
</evidence>
<protein>
    <submittedName>
        <fullName evidence="9">ABC transporter ATP-binding protein</fullName>
    </submittedName>
</protein>
<proteinExistence type="inferred from homology"/>
<organism evidence="9 10">
    <name type="scientific">Microbacterium esteraromaticum</name>
    <dbReference type="NCBI Taxonomy" id="57043"/>
    <lineage>
        <taxon>Bacteria</taxon>
        <taxon>Bacillati</taxon>
        <taxon>Actinomycetota</taxon>
        <taxon>Actinomycetes</taxon>
        <taxon>Micrococcales</taxon>
        <taxon>Microbacteriaceae</taxon>
        <taxon>Microbacterium</taxon>
    </lineage>
</organism>
<keyword evidence="5" id="KW-0547">Nucleotide-binding</keyword>
<gene>
    <name evidence="9" type="ORF">JF543_04080</name>
</gene>
<dbReference type="Pfam" id="PF00005">
    <property type="entry name" value="ABC_tran"/>
    <property type="match status" value="1"/>
</dbReference>
<feature type="domain" description="ABC transporter" evidence="8">
    <location>
        <begin position="11"/>
        <end position="266"/>
    </location>
</feature>
<evidence type="ECO:0000256" key="4">
    <source>
        <dbReference type="ARBA" id="ARBA00022475"/>
    </source>
</evidence>
<comment type="similarity">
    <text evidence="2">Belongs to the ABC transporter superfamily.</text>
</comment>
<dbReference type="GO" id="GO:0015833">
    <property type="term" value="P:peptide transport"/>
    <property type="evidence" value="ECO:0007669"/>
    <property type="project" value="InterPro"/>
</dbReference>
<keyword evidence="3" id="KW-0813">Transport</keyword>
<dbReference type="RefSeq" id="WP_206550573.1">
    <property type="nucleotide sequence ID" value="NZ_JAEKJQ010000001.1"/>
</dbReference>
<dbReference type="InterPro" id="IPR003439">
    <property type="entry name" value="ABC_transporter-like_ATP-bd"/>
</dbReference>
<dbReference type="GO" id="GO:0016887">
    <property type="term" value="F:ATP hydrolysis activity"/>
    <property type="evidence" value="ECO:0007669"/>
    <property type="project" value="InterPro"/>
</dbReference>
<dbReference type="SUPFAM" id="SSF52540">
    <property type="entry name" value="P-loop containing nucleoside triphosphate hydrolases"/>
    <property type="match status" value="1"/>
</dbReference>
<evidence type="ECO:0000256" key="6">
    <source>
        <dbReference type="ARBA" id="ARBA00022840"/>
    </source>
</evidence>
<dbReference type="Gene3D" id="3.40.50.300">
    <property type="entry name" value="P-loop containing nucleotide triphosphate hydrolases"/>
    <property type="match status" value="1"/>
</dbReference>
<evidence type="ECO:0000256" key="7">
    <source>
        <dbReference type="ARBA" id="ARBA00023136"/>
    </source>
</evidence>
<reference evidence="9" key="1">
    <citation type="submission" date="2020-12" db="EMBL/GenBank/DDBJ databases">
        <title>PHA producing bacteria isolated from mangrove.</title>
        <authorList>
            <person name="Zheng W."/>
            <person name="Yu S."/>
            <person name="Huang Y."/>
        </authorList>
    </citation>
    <scope>NUCLEOTIDE SEQUENCE</scope>
    <source>
        <strain evidence="9">GN8-5</strain>
    </source>
</reference>
<dbReference type="NCBIfam" id="TIGR01727">
    <property type="entry name" value="oligo_HPY"/>
    <property type="match status" value="1"/>
</dbReference>
<keyword evidence="7" id="KW-0472">Membrane</keyword>
<dbReference type="GO" id="GO:0005886">
    <property type="term" value="C:plasma membrane"/>
    <property type="evidence" value="ECO:0007669"/>
    <property type="project" value="UniProtKB-SubCell"/>
</dbReference>
<evidence type="ECO:0000256" key="3">
    <source>
        <dbReference type="ARBA" id="ARBA00022448"/>
    </source>
</evidence>
<dbReference type="AlphaFoldDB" id="A0A939IUK7"/>
<evidence type="ECO:0000256" key="2">
    <source>
        <dbReference type="ARBA" id="ARBA00005417"/>
    </source>
</evidence>
<dbReference type="PANTHER" id="PTHR43297">
    <property type="entry name" value="OLIGOPEPTIDE TRANSPORT ATP-BINDING PROTEIN APPD"/>
    <property type="match status" value="1"/>
</dbReference>
<dbReference type="EMBL" id="JAEMWU010000001">
    <property type="protein sequence ID" value="MBN8205134.1"/>
    <property type="molecule type" value="Genomic_DNA"/>
</dbReference>
<dbReference type="FunFam" id="3.40.50.300:FF:000016">
    <property type="entry name" value="Oligopeptide ABC transporter ATP-binding component"/>
    <property type="match status" value="1"/>
</dbReference>
<dbReference type="InterPro" id="IPR027417">
    <property type="entry name" value="P-loop_NTPase"/>
</dbReference>
<dbReference type="InterPro" id="IPR003593">
    <property type="entry name" value="AAA+_ATPase"/>
</dbReference>
<dbReference type="CDD" id="cd03257">
    <property type="entry name" value="ABC_NikE_OppD_transporters"/>
    <property type="match status" value="1"/>
</dbReference>
<dbReference type="PANTHER" id="PTHR43297:SF2">
    <property type="entry name" value="DIPEPTIDE TRANSPORT ATP-BINDING PROTEIN DPPD"/>
    <property type="match status" value="1"/>
</dbReference>
<dbReference type="InterPro" id="IPR013563">
    <property type="entry name" value="Oligopep_ABC_C"/>
</dbReference>
<dbReference type="PROSITE" id="PS00211">
    <property type="entry name" value="ABC_TRANSPORTER_1"/>
    <property type="match status" value="1"/>
</dbReference>
<evidence type="ECO:0000313" key="10">
    <source>
        <dbReference type="Proteomes" id="UP000664385"/>
    </source>
</evidence>
<sequence length="346" mass="37892">MTDAPIPLLSVRDLDVMYLGLTDDQNVKACSDITLDVHRGEILGIAGESASGKSTLLTAITRLQNPPAVTPKGEVILYDEKHPNGIDLVQAGEREMRALRWSDISIVMQSAMACLNPVTRLIAQFADTLRAHQPRISRAQIRTRTAELLQMVGIAPTAMDKYAHELSGGMRQRALIALALACEPDLIVMDEPTTAVDVVMQRQILTHILRLQEELGFAVIFVTHDLSLLLEMADRVAIMYAGRIVELAPARTIAENPQHPYTQGLRNSFPSLHEPRQVRHGIPGSPPDLRALPSGCPFRARCREAVEQCGTTRPELVDLGVSRTACHVRHEEFVAGTALASTGATR</sequence>
<comment type="subcellular location">
    <subcellularLocation>
        <location evidence="1">Cell membrane</location>
        <topology evidence="1">Peripheral membrane protein</topology>
    </subcellularLocation>
</comment>
<keyword evidence="4" id="KW-1003">Cell membrane</keyword>
<dbReference type="SMART" id="SM00382">
    <property type="entry name" value="AAA"/>
    <property type="match status" value="1"/>
</dbReference>